<dbReference type="Proteomes" id="UP000257127">
    <property type="component" value="Unassembled WGS sequence"/>
</dbReference>
<sequence length="186" mass="21414">MKMIKFGVYLLLVSGLIFACTQKYDNELVNIEKINLFLSDNRFEEPTTSNEESLSAKAFGLKLYLDLELTEDSDWEDEPDFSVKNTIDSIIITSSSNFDSEHQSGENLINHFSVFENYMFYSVQDYLSGDRVAKVNERKDGSFFESIDLLLKELPTQEENHEFTIRIVTMNNEVFEATSPSIQLTL</sequence>
<dbReference type="RefSeq" id="WP_116880191.1">
    <property type="nucleotide sequence ID" value="NZ_QURB01000002.1"/>
</dbReference>
<protein>
    <recommendedName>
        <fullName evidence="3">DUF5034 domain-containing protein</fullName>
    </recommendedName>
</protein>
<accession>A0A3E1F064</accession>
<evidence type="ECO:0000313" key="1">
    <source>
        <dbReference type="EMBL" id="RFC55212.1"/>
    </source>
</evidence>
<dbReference type="AlphaFoldDB" id="A0A3E1F064"/>
<comment type="caution">
    <text evidence="1">The sequence shown here is derived from an EMBL/GenBank/DDBJ whole genome shotgun (WGS) entry which is preliminary data.</text>
</comment>
<gene>
    <name evidence="1" type="ORF">DXU93_05155</name>
</gene>
<organism evidence="1 2">
    <name type="scientific">Brumimicrobium aurantiacum</name>
    <dbReference type="NCBI Taxonomy" id="1737063"/>
    <lineage>
        <taxon>Bacteria</taxon>
        <taxon>Pseudomonadati</taxon>
        <taxon>Bacteroidota</taxon>
        <taxon>Flavobacteriia</taxon>
        <taxon>Flavobacteriales</taxon>
        <taxon>Crocinitomicaceae</taxon>
        <taxon>Brumimicrobium</taxon>
    </lineage>
</organism>
<proteinExistence type="predicted"/>
<reference evidence="1 2" key="1">
    <citation type="submission" date="2018-08" db="EMBL/GenBank/DDBJ databases">
        <title>The draft genome squence of Brumimicrobium sp. N62.</title>
        <authorList>
            <person name="Du Z.-J."/>
            <person name="Luo H.-R."/>
        </authorList>
    </citation>
    <scope>NUCLEOTIDE SEQUENCE [LARGE SCALE GENOMIC DNA]</scope>
    <source>
        <strain evidence="1 2">N62</strain>
    </source>
</reference>
<name>A0A3E1F064_9FLAO</name>
<dbReference type="PROSITE" id="PS51257">
    <property type="entry name" value="PROKAR_LIPOPROTEIN"/>
    <property type="match status" value="1"/>
</dbReference>
<evidence type="ECO:0000313" key="2">
    <source>
        <dbReference type="Proteomes" id="UP000257127"/>
    </source>
</evidence>
<evidence type="ECO:0008006" key="3">
    <source>
        <dbReference type="Google" id="ProtNLM"/>
    </source>
</evidence>
<dbReference type="EMBL" id="QURB01000002">
    <property type="protein sequence ID" value="RFC55212.1"/>
    <property type="molecule type" value="Genomic_DNA"/>
</dbReference>
<keyword evidence="2" id="KW-1185">Reference proteome</keyword>